<accession>A0A6G1HAR7</accession>
<reference evidence="1" key="1">
    <citation type="journal article" date="2020" name="Stud. Mycol.">
        <title>101 Dothideomycetes genomes: a test case for predicting lifestyles and emergence of pathogens.</title>
        <authorList>
            <person name="Haridas S."/>
            <person name="Albert R."/>
            <person name="Binder M."/>
            <person name="Bloem J."/>
            <person name="Labutti K."/>
            <person name="Salamov A."/>
            <person name="Andreopoulos B."/>
            <person name="Baker S."/>
            <person name="Barry K."/>
            <person name="Bills G."/>
            <person name="Bluhm B."/>
            <person name="Cannon C."/>
            <person name="Castanera R."/>
            <person name="Culley D."/>
            <person name="Daum C."/>
            <person name="Ezra D."/>
            <person name="Gonzalez J."/>
            <person name="Henrissat B."/>
            <person name="Kuo A."/>
            <person name="Liang C."/>
            <person name="Lipzen A."/>
            <person name="Lutzoni F."/>
            <person name="Magnuson J."/>
            <person name="Mondo S."/>
            <person name="Nolan M."/>
            <person name="Ohm R."/>
            <person name="Pangilinan J."/>
            <person name="Park H.-J."/>
            <person name="Ramirez L."/>
            <person name="Alfaro M."/>
            <person name="Sun H."/>
            <person name="Tritt A."/>
            <person name="Yoshinaga Y."/>
            <person name="Zwiers L.-H."/>
            <person name="Turgeon B."/>
            <person name="Goodwin S."/>
            <person name="Spatafora J."/>
            <person name="Crous P."/>
            <person name="Grigoriev I."/>
        </authorList>
    </citation>
    <scope>NUCLEOTIDE SEQUENCE</scope>
    <source>
        <strain evidence="1">CBS 113979</strain>
    </source>
</reference>
<proteinExistence type="predicted"/>
<keyword evidence="2" id="KW-1185">Reference proteome</keyword>
<name>A0A6G1HAR7_9PEZI</name>
<dbReference type="Proteomes" id="UP000800041">
    <property type="component" value="Unassembled WGS sequence"/>
</dbReference>
<gene>
    <name evidence="1" type="ORF">K402DRAFT_325609</name>
</gene>
<sequence length="68" mass="8188">MSFELLVQFSKFCDKYDCTALVKPWVGGWIHRHIDHLLEPGYENFLWIAWAFGRDDIFENLTWHLAME</sequence>
<dbReference type="AlphaFoldDB" id="A0A6G1HAR7"/>
<organism evidence="1 2">
    <name type="scientific">Aulographum hederae CBS 113979</name>
    <dbReference type="NCBI Taxonomy" id="1176131"/>
    <lineage>
        <taxon>Eukaryota</taxon>
        <taxon>Fungi</taxon>
        <taxon>Dikarya</taxon>
        <taxon>Ascomycota</taxon>
        <taxon>Pezizomycotina</taxon>
        <taxon>Dothideomycetes</taxon>
        <taxon>Pleosporomycetidae</taxon>
        <taxon>Aulographales</taxon>
        <taxon>Aulographaceae</taxon>
    </lineage>
</organism>
<evidence type="ECO:0000313" key="2">
    <source>
        <dbReference type="Proteomes" id="UP000800041"/>
    </source>
</evidence>
<dbReference type="EMBL" id="ML977143">
    <property type="protein sequence ID" value="KAF1990142.1"/>
    <property type="molecule type" value="Genomic_DNA"/>
</dbReference>
<evidence type="ECO:0000313" key="1">
    <source>
        <dbReference type="EMBL" id="KAF1990142.1"/>
    </source>
</evidence>
<feature type="non-terminal residue" evidence="1">
    <location>
        <position position="68"/>
    </location>
</feature>
<protein>
    <submittedName>
        <fullName evidence="1">Uncharacterized protein</fullName>
    </submittedName>
</protein>
<dbReference type="OrthoDB" id="3944762at2759"/>